<dbReference type="Proteomes" id="UP000828390">
    <property type="component" value="Unassembled WGS sequence"/>
</dbReference>
<feature type="domain" description="STING ligand-binding" evidence="1">
    <location>
        <begin position="482"/>
        <end position="667"/>
    </location>
</feature>
<dbReference type="GO" id="GO:0002218">
    <property type="term" value="P:activation of innate immune response"/>
    <property type="evidence" value="ECO:0007669"/>
    <property type="project" value="InterPro"/>
</dbReference>
<comment type="caution">
    <text evidence="2">The sequence shown here is derived from an EMBL/GenBank/DDBJ whole genome shotgun (WGS) entry which is preliminary data.</text>
</comment>
<dbReference type="GO" id="GO:0061507">
    <property type="term" value="F:2',3'-cyclic GMP-AMP binding"/>
    <property type="evidence" value="ECO:0007669"/>
    <property type="project" value="TreeGrafter"/>
</dbReference>
<dbReference type="GO" id="GO:0035438">
    <property type="term" value="F:cyclic-di-GMP binding"/>
    <property type="evidence" value="ECO:0007669"/>
    <property type="project" value="TreeGrafter"/>
</dbReference>
<dbReference type="GO" id="GO:0000045">
    <property type="term" value="P:autophagosome assembly"/>
    <property type="evidence" value="ECO:0007669"/>
    <property type="project" value="TreeGrafter"/>
</dbReference>
<accession>A0A9D4MFD7</accession>
<dbReference type="PANTHER" id="PTHR34339:SF1">
    <property type="entry name" value="STIMULATOR OF INTERFERON GENES PROTEIN"/>
    <property type="match status" value="1"/>
</dbReference>
<gene>
    <name evidence="2" type="ORF">DPMN_039070</name>
</gene>
<reference evidence="2" key="1">
    <citation type="journal article" date="2019" name="bioRxiv">
        <title>The Genome of the Zebra Mussel, Dreissena polymorpha: A Resource for Invasive Species Research.</title>
        <authorList>
            <person name="McCartney M.A."/>
            <person name="Auch B."/>
            <person name="Kono T."/>
            <person name="Mallez S."/>
            <person name="Zhang Y."/>
            <person name="Obille A."/>
            <person name="Becker A."/>
            <person name="Abrahante J.E."/>
            <person name="Garbe J."/>
            <person name="Badalamenti J.P."/>
            <person name="Herman A."/>
            <person name="Mangelson H."/>
            <person name="Liachko I."/>
            <person name="Sullivan S."/>
            <person name="Sone E.D."/>
            <person name="Koren S."/>
            <person name="Silverstein K.A.T."/>
            <person name="Beckman K.B."/>
            <person name="Gohl D.M."/>
        </authorList>
    </citation>
    <scope>NUCLEOTIDE SEQUENCE</scope>
    <source>
        <strain evidence="2">Duluth1</strain>
        <tissue evidence="2">Whole animal</tissue>
    </source>
</reference>
<dbReference type="Gene3D" id="3.40.50.12100">
    <property type="entry name" value="Stimulator of interferon genes protein"/>
    <property type="match status" value="2"/>
</dbReference>
<dbReference type="GO" id="GO:0045087">
    <property type="term" value="P:innate immune response"/>
    <property type="evidence" value="ECO:0007669"/>
    <property type="project" value="TreeGrafter"/>
</dbReference>
<reference evidence="2" key="2">
    <citation type="submission" date="2020-11" db="EMBL/GenBank/DDBJ databases">
        <authorList>
            <person name="McCartney M.A."/>
            <person name="Auch B."/>
            <person name="Kono T."/>
            <person name="Mallez S."/>
            <person name="Becker A."/>
            <person name="Gohl D.M."/>
            <person name="Silverstein K.A.T."/>
            <person name="Koren S."/>
            <person name="Bechman K.B."/>
            <person name="Herman A."/>
            <person name="Abrahante J.E."/>
            <person name="Garbe J."/>
        </authorList>
    </citation>
    <scope>NUCLEOTIDE SEQUENCE</scope>
    <source>
        <strain evidence="2">Duluth1</strain>
        <tissue evidence="2">Whole animal</tissue>
    </source>
</reference>
<sequence length="680" mass="77124">MASEANATKGSSVFIFYKNEEGNDTEADELKLYIDKHYTCQTYHETSLPGTSILKSMHGCIQKTDRIINFVTEKSDPKGWYTFAALAALENNMFEKHMRLLIGYKGVREDDVGFLKSGLLYLTPTFFDLNTWQGYDCLLKRLKSPMRLGDVLPAGNVHFGLVYSHVSGYMGYVAEELINYFKTNQRLVRKFLLIVPEDCNVPQDLVTSDDAEGEIVISHDKGDELEFNRVHADKPRTYKATVYRIKCGTEEYHVCAQVPTVLTAISHLATNHLGKIDVKREQQRFCQSYQQVLDAKRWNDVVEIVTCKDVADIPSALFKSAKSLANNMTENEQPHGINEATTKLSTVYLCNSSTDPDVLHEIRNELDKHHIPHKTNLPGASKLSEGDDREGWVVFVVSKASLESREASFNVLKCLTADVDEGRLRVLLVLRGDLEISDVPQCFRWVTYYRAKAAGDTSYTKRIVRTVSGYPVDMGRQLPAGNVVPGLCWAYFINYLMITLTSDLDKTIQTFLRAKNVDCGCIRKLIVVWVKSCDTEKQLHNLASESATKRKMTHTGQFLTTTNSLGGQKGRPFNLNVYEFTDDSNQDKKVRRWFPAEYCTPMTCLQTMETDFAGISTATKENIGPMFKKLFEEIVSRDYVKQKLGDNKVSLIYFDDHHSDTPLIDLLEKEIMDPEATVIY</sequence>
<dbReference type="GO" id="GO:0061709">
    <property type="term" value="P:reticulophagy"/>
    <property type="evidence" value="ECO:0007669"/>
    <property type="project" value="TreeGrafter"/>
</dbReference>
<organism evidence="2 3">
    <name type="scientific">Dreissena polymorpha</name>
    <name type="common">Zebra mussel</name>
    <name type="synonym">Mytilus polymorpha</name>
    <dbReference type="NCBI Taxonomy" id="45954"/>
    <lineage>
        <taxon>Eukaryota</taxon>
        <taxon>Metazoa</taxon>
        <taxon>Spiralia</taxon>
        <taxon>Lophotrochozoa</taxon>
        <taxon>Mollusca</taxon>
        <taxon>Bivalvia</taxon>
        <taxon>Autobranchia</taxon>
        <taxon>Heteroconchia</taxon>
        <taxon>Euheterodonta</taxon>
        <taxon>Imparidentia</taxon>
        <taxon>Neoheterodontei</taxon>
        <taxon>Myida</taxon>
        <taxon>Dreissenoidea</taxon>
        <taxon>Dreissenidae</taxon>
        <taxon>Dreissena</taxon>
    </lineage>
</organism>
<dbReference type="InterPro" id="IPR029158">
    <property type="entry name" value="STING"/>
</dbReference>
<keyword evidence="3" id="KW-1185">Reference proteome</keyword>
<evidence type="ECO:0000313" key="2">
    <source>
        <dbReference type="EMBL" id="KAH3875793.1"/>
    </source>
</evidence>
<evidence type="ECO:0000313" key="3">
    <source>
        <dbReference type="Proteomes" id="UP000828390"/>
    </source>
</evidence>
<dbReference type="InterPro" id="IPR038623">
    <property type="entry name" value="STING_C_sf"/>
</dbReference>
<dbReference type="AlphaFoldDB" id="A0A9D4MFD7"/>
<dbReference type="EMBL" id="JAIWYP010000002">
    <property type="protein sequence ID" value="KAH3875793.1"/>
    <property type="molecule type" value="Genomic_DNA"/>
</dbReference>
<feature type="domain" description="STING ligand-binding" evidence="1">
    <location>
        <begin position="156"/>
        <end position="328"/>
    </location>
</feature>
<name>A0A9D4MFD7_DREPO</name>
<dbReference type="InterPro" id="IPR035897">
    <property type="entry name" value="Toll_tir_struct_dom_sf"/>
</dbReference>
<dbReference type="Pfam" id="PF15009">
    <property type="entry name" value="STING_LBD"/>
    <property type="match status" value="2"/>
</dbReference>
<proteinExistence type="predicted"/>
<evidence type="ECO:0000259" key="1">
    <source>
        <dbReference type="Pfam" id="PF15009"/>
    </source>
</evidence>
<dbReference type="PANTHER" id="PTHR34339">
    <property type="entry name" value="STIMULATOR OF INTERFERON GENES PROTEIN"/>
    <property type="match status" value="1"/>
</dbReference>
<dbReference type="SUPFAM" id="SSF52200">
    <property type="entry name" value="Toll/Interleukin receptor TIR domain"/>
    <property type="match status" value="2"/>
</dbReference>
<dbReference type="GO" id="GO:0005776">
    <property type="term" value="C:autophagosome"/>
    <property type="evidence" value="ECO:0007669"/>
    <property type="project" value="TreeGrafter"/>
</dbReference>
<protein>
    <recommendedName>
        <fullName evidence="1">STING ligand-binding domain-containing protein</fullName>
    </recommendedName>
</protein>
<dbReference type="InterPro" id="IPR055432">
    <property type="entry name" value="STING_LBD"/>
</dbReference>
<dbReference type="GO" id="GO:0032481">
    <property type="term" value="P:positive regulation of type I interferon production"/>
    <property type="evidence" value="ECO:0007669"/>
    <property type="project" value="InterPro"/>
</dbReference>
<dbReference type="GO" id="GO:0016239">
    <property type="term" value="P:positive regulation of macroautophagy"/>
    <property type="evidence" value="ECO:0007669"/>
    <property type="project" value="TreeGrafter"/>
</dbReference>
<dbReference type="GO" id="GO:0005789">
    <property type="term" value="C:endoplasmic reticulum membrane"/>
    <property type="evidence" value="ECO:0007669"/>
    <property type="project" value="TreeGrafter"/>
</dbReference>